<reference evidence="2 3" key="1">
    <citation type="journal article" date="2019" name="Nat. Med.">
        <title>A library of human gut bacterial isolates paired with longitudinal multiomics data enables mechanistic microbiome research.</title>
        <authorList>
            <person name="Poyet M."/>
            <person name="Groussin M."/>
            <person name="Gibbons S.M."/>
            <person name="Avila-Pacheco J."/>
            <person name="Jiang X."/>
            <person name="Kearney S.M."/>
            <person name="Perrotta A.R."/>
            <person name="Berdy B."/>
            <person name="Zhao S."/>
            <person name="Lieberman T.D."/>
            <person name="Swanson P.K."/>
            <person name="Smith M."/>
            <person name="Roesemann S."/>
            <person name="Alexander J.E."/>
            <person name="Rich S.A."/>
            <person name="Livny J."/>
            <person name="Vlamakis H."/>
            <person name="Clish C."/>
            <person name="Bullock K."/>
            <person name="Deik A."/>
            <person name="Scott J."/>
            <person name="Pierce K.A."/>
            <person name="Xavier R.J."/>
            <person name="Alm E.J."/>
        </authorList>
    </citation>
    <scope>NUCLEOTIDE SEQUENCE [LARGE SCALE GENOMIC DNA]</scope>
    <source>
        <strain evidence="2 3">BIOML-A2</strain>
    </source>
</reference>
<organism evidence="2 3">
    <name type="scientific">Parabacteroides distasonis</name>
    <dbReference type="NCBI Taxonomy" id="823"/>
    <lineage>
        <taxon>Bacteria</taxon>
        <taxon>Pseudomonadati</taxon>
        <taxon>Bacteroidota</taxon>
        <taxon>Bacteroidia</taxon>
        <taxon>Bacteroidales</taxon>
        <taxon>Tannerellaceae</taxon>
        <taxon>Parabacteroides</taxon>
    </lineage>
</organism>
<accession>A0A5Q8BCH9</accession>
<evidence type="ECO:0000313" key="3">
    <source>
        <dbReference type="Proteomes" id="UP000432516"/>
    </source>
</evidence>
<dbReference type="RefSeq" id="WP_122246846.1">
    <property type="nucleotide sequence ID" value="NZ_CP103185.1"/>
</dbReference>
<dbReference type="AlphaFoldDB" id="A0A5Q8BCH9"/>
<comment type="caution">
    <text evidence="2">The sequence shown here is derived from an EMBL/GenBank/DDBJ whole genome shotgun (WGS) entry which is preliminary data.</text>
</comment>
<dbReference type="GO" id="GO:0016758">
    <property type="term" value="F:hexosyltransferase activity"/>
    <property type="evidence" value="ECO:0007669"/>
    <property type="project" value="UniProtKB-ARBA"/>
</dbReference>
<dbReference type="InterPro" id="IPR001173">
    <property type="entry name" value="Glyco_trans_2-like"/>
</dbReference>
<dbReference type="CDD" id="cd06433">
    <property type="entry name" value="GT_2_WfgS_like"/>
    <property type="match status" value="1"/>
</dbReference>
<sequence length="257" mass="29778">MKISIITTTYNSGATLRDTIRSILSQTYQDIEYIVVDGASTDDTLTIIQEYEPQFDGRMRWVSEKDNGLYDAMNKGIRMATGDVVGILNSDDFFTSPDVLERVAGAFREESGPDAVYGDIHFVNPDNLNRCVRYYSSRLFRSWLMRMGFMPAHPSFYARRKVYIRYGLYKTHYKVCADYEWMLRTVFVGGIRTRYLGMDMVTMRMGGVSTHGVSVHRLIAKEHQLAHRENKVYTNHLMQSLRYLWKVCELLFPGKHA</sequence>
<dbReference type="Proteomes" id="UP000432516">
    <property type="component" value="Unassembled WGS sequence"/>
</dbReference>
<proteinExistence type="predicted"/>
<dbReference type="PANTHER" id="PTHR22916">
    <property type="entry name" value="GLYCOSYLTRANSFERASE"/>
    <property type="match status" value="1"/>
</dbReference>
<keyword evidence="2" id="KW-0808">Transferase</keyword>
<dbReference type="InterPro" id="IPR029044">
    <property type="entry name" value="Nucleotide-diphossugar_trans"/>
</dbReference>
<evidence type="ECO:0000259" key="1">
    <source>
        <dbReference type="Pfam" id="PF00535"/>
    </source>
</evidence>
<dbReference type="EMBL" id="WKNE01000011">
    <property type="protein sequence ID" value="MRZ55944.1"/>
    <property type="molecule type" value="Genomic_DNA"/>
</dbReference>
<gene>
    <name evidence="2" type="ORF">GKD68_14570</name>
</gene>
<evidence type="ECO:0000313" key="2">
    <source>
        <dbReference type="EMBL" id="MRZ55944.1"/>
    </source>
</evidence>
<dbReference type="SUPFAM" id="SSF53448">
    <property type="entry name" value="Nucleotide-diphospho-sugar transferases"/>
    <property type="match status" value="1"/>
</dbReference>
<dbReference type="Gene3D" id="3.90.550.10">
    <property type="entry name" value="Spore Coat Polysaccharide Biosynthesis Protein SpsA, Chain A"/>
    <property type="match status" value="1"/>
</dbReference>
<feature type="domain" description="Glycosyltransferase 2-like" evidence="1">
    <location>
        <begin position="4"/>
        <end position="132"/>
    </location>
</feature>
<name>A0A5Q8BCH9_PARDI</name>
<dbReference type="Pfam" id="PF00535">
    <property type="entry name" value="Glycos_transf_2"/>
    <property type="match status" value="1"/>
</dbReference>
<dbReference type="PANTHER" id="PTHR22916:SF3">
    <property type="entry name" value="UDP-GLCNAC:BETAGAL BETA-1,3-N-ACETYLGLUCOSAMINYLTRANSFERASE-LIKE PROTEIN 1"/>
    <property type="match status" value="1"/>
</dbReference>
<protein>
    <submittedName>
        <fullName evidence="2">Glycosyltransferase</fullName>
    </submittedName>
</protein>